<gene>
    <name evidence="1" type="ORF">RhiirA4_430252</name>
</gene>
<name>A0A2I1HK02_9GLOM</name>
<evidence type="ECO:0000313" key="1">
    <source>
        <dbReference type="EMBL" id="PKY59203.1"/>
    </source>
</evidence>
<reference evidence="1 2" key="1">
    <citation type="submission" date="2015-10" db="EMBL/GenBank/DDBJ databases">
        <title>Genome analyses suggest a sexual origin of heterokaryosis in a supposedly ancient asexual fungus.</title>
        <authorList>
            <person name="Ropars J."/>
            <person name="Sedzielewska K."/>
            <person name="Noel J."/>
            <person name="Charron P."/>
            <person name="Farinelli L."/>
            <person name="Marton T."/>
            <person name="Kruger M."/>
            <person name="Pelin A."/>
            <person name="Brachmann A."/>
            <person name="Corradi N."/>
        </authorList>
    </citation>
    <scope>NUCLEOTIDE SEQUENCE [LARGE SCALE GENOMIC DNA]</scope>
    <source>
        <strain evidence="1 2">A4</strain>
    </source>
</reference>
<dbReference type="AlphaFoldDB" id="A0A2I1HK02"/>
<organism evidence="1 2">
    <name type="scientific">Rhizophagus irregularis</name>
    <dbReference type="NCBI Taxonomy" id="588596"/>
    <lineage>
        <taxon>Eukaryota</taxon>
        <taxon>Fungi</taxon>
        <taxon>Fungi incertae sedis</taxon>
        <taxon>Mucoromycota</taxon>
        <taxon>Glomeromycotina</taxon>
        <taxon>Glomeromycetes</taxon>
        <taxon>Glomerales</taxon>
        <taxon>Glomeraceae</taxon>
        <taxon>Rhizophagus</taxon>
    </lineage>
</organism>
<comment type="caution">
    <text evidence="1">The sequence shown here is derived from an EMBL/GenBank/DDBJ whole genome shotgun (WGS) entry which is preliminary data.</text>
</comment>
<protein>
    <submittedName>
        <fullName evidence="1">Uncharacterized protein</fullName>
    </submittedName>
</protein>
<evidence type="ECO:0000313" key="2">
    <source>
        <dbReference type="Proteomes" id="UP000234323"/>
    </source>
</evidence>
<dbReference type="VEuPathDB" id="FungiDB:RhiirA1_465120"/>
<accession>A0A2I1HK02</accession>
<keyword evidence="2" id="KW-1185">Reference proteome</keyword>
<dbReference type="Proteomes" id="UP000234323">
    <property type="component" value="Unassembled WGS sequence"/>
</dbReference>
<dbReference type="VEuPathDB" id="FungiDB:RhiirFUN_020592"/>
<dbReference type="EMBL" id="LLXI01003421">
    <property type="protein sequence ID" value="PKY59203.1"/>
    <property type="molecule type" value="Genomic_DNA"/>
</dbReference>
<sequence>MSALMLCQEIEKFVKIAVSKVVVTPSPPAQNTFKDYNQVKQVINKRIGVTYTKKVSMHSEKGNYLVTYSNLRVNKQFKIKKEQEKYKKRFKNSLKSNKNKWQYTSNGFKSKLYMSKHRLRRKSDTLKKQYILEKELEFLIDQVTSETGYNMLKEKLFLAHSFNDEFFLKLRKKKEAAFKLNSSNTVDNITTDLQKLEINEPVNVALWQQILGKEEPVTRPEFHRGLNSIRDLQTLTTYSDGVRNKKRAYGVTHNYVIAQCAIRARKIKEVAKEKRFDISSKDKKMKLNSKKRDDTNVNVLGFSDETKWNKWNDLAFHREGHWANF</sequence>
<proteinExistence type="predicted"/>
<dbReference type="VEuPathDB" id="FungiDB:FUN_024046"/>